<feature type="region of interest" description="Disordered" evidence="2">
    <location>
        <begin position="1"/>
        <end position="29"/>
    </location>
</feature>
<accession>A0A1L0CNW8</accession>
<protein>
    <submittedName>
        <fullName evidence="3">Uncharacterized protein</fullName>
    </submittedName>
</protein>
<feature type="compositionally biased region" description="Polar residues" evidence="2">
    <location>
        <begin position="658"/>
        <end position="669"/>
    </location>
</feature>
<dbReference type="OrthoDB" id="3972402at2759"/>
<dbReference type="EMBL" id="FQNF01000056">
    <property type="protein sequence ID" value="SGZ40613.1"/>
    <property type="molecule type" value="Genomic_DNA"/>
</dbReference>
<feature type="coiled-coil region" evidence="1">
    <location>
        <begin position="427"/>
        <end position="454"/>
    </location>
</feature>
<feature type="compositionally biased region" description="Polar residues" evidence="2">
    <location>
        <begin position="1"/>
        <end position="16"/>
    </location>
</feature>
<feature type="compositionally biased region" description="Basic and acidic residues" evidence="2">
    <location>
        <begin position="648"/>
        <end position="657"/>
    </location>
</feature>
<feature type="region of interest" description="Disordered" evidence="2">
    <location>
        <begin position="244"/>
        <end position="273"/>
    </location>
</feature>
<reference evidence="4" key="1">
    <citation type="submission" date="2016-11" db="EMBL/GenBank/DDBJ databases">
        <authorList>
            <person name="Guldener U."/>
        </authorList>
    </citation>
    <scope>NUCLEOTIDE SEQUENCE [LARGE SCALE GENOMIC DNA]</scope>
</reference>
<dbReference type="AlphaFoldDB" id="A0A1L0CNW8"/>
<feature type="coiled-coil region" evidence="1">
    <location>
        <begin position="480"/>
        <end position="592"/>
    </location>
</feature>
<evidence type="ECO:0000313" key="3">
    <source>
        <dbReference type="EMBL" id="SGZ40613.1"/>
    </source>
</evidence>
<dbReference type="Proteomes" id="UP000183365">
    <property type="component" value="Unassembled WGS sequence"/>
</dbReference>
<dbReference type="VEuPathDB" id="FungiDB:HGUI_02813"/>
<organism evidence="3 4">
    <name type="scientific">Hanseniaspora guilliermondii</name>
    <dbReference type="NCBI Taxonomy" id="56406"/>
    <lineage>
        <taxon>Eukaryota</taxon>
        <taxon>Fungi</taxon>
        <taxon>Dikarya</taxon>
        <taxon>Ascomycota</taxon>
        <taxon>Saccharomycotina</taxon>
        <taxon>Saccharomycetes</taxon>
        <taxon>Saccharomycodales</taxon>
        <taxon>Saccharomycodaceae</taxon>
        <taxon>Hanseniaspora</taxon>
    </lineage>
</organism>
<gene>
    <name evidence="3" type="ORF">HGUI_02813</name>
</gene>
<feature type="region of interest" description="Disordered" evidence="2">
    <location>
        <begin position="334"/>
        <end position="418"/>
    </location>
</feature>
<evidence type="ECO:0000256" key="1">
    <source>
        <dbReference type="SAM" id="Coils"/>
    </source>
</evidence>
<proteinExistence type="predicted"/>
<dbReference type="InterPro" id="IPR024312">
    <property type="entry name" value="TACC_fungi"/>
</dbReference>
<evidence type="ECO:0000256" key="2">
    <source>
        <dbReference type="SAM" id="MobiDB-lite"/>
    </source>
</evidence>
<keyword evidence="4" id="KW-1185">Reference proteome</keyword>
<keyword evidence="1" id="KW-0175">Coiled coil</keyword>
<feature type="region of interest" description="Disordered" evidence="2">
    <location>
        <begin position="648"/>
        <end position="675"/>
    </location>
</feature>
<feature type="compositionally biased region" description="Low complexity" evidence="2">
    <location>
        <begin position="365"/>
        <end position="377"/>
    </location>
</feature>
<dbReference type="Pfam" id="PF12709">
    <property type="entry name" value="Fungal_TACC"/>
    <property type="match status" value="1"/>
</dbReference>
<evidence type="ECO:0000313" key="4">
    <source>
        <dbReference type="Proteomes" id="UP000183365"/>
    </source>
</evidence>
<feature type="compositionally biased region" description="Polar residues" evidence="2">
    <location>
        <begin position="407"/>
        <end position="418"/>
    </location>
</feature>
<feature type="compositionally biased region" description="Polar residues" evidence="2">
    <location>
        <begin position="388"/>
        <end position="398"/>
    </location>
</feature>
<name>A0A1L0CNW8_9ASCO</name>
<sequence length="675" mass="77658">MSGIKNINQSQVSPNKPNEHSLLNPPNSVTKLNTHGLLLNKIVFNPPTDEDHYREVDEEQIVINPRRHENSNVISNQPIANTETYKKSNKDDYVINDDLENVSMVKDDEFTADQKFGPIIKMNKTGKLKFFNNLQHVQPSLVPAASITGKVQFKPLNKQDNDLSVMNEEHEHVLTGPTNEENNNKLKRKISILDDDDTNHSIKLKSSLQNFDLDFDMSDSDNYDSANNSNQGIAQILQSKLNQQSNNDPVEEYKDDFGQLSHPGNNSIEMIRGDDDSKFEYILSPEKRPNSKTASPKNKIDSPLREISINLSDTSSTRSHKKLKTFQNNKVSSALGSRLDRNSSKLLRLSPAGPSNKISDKENQPKIIPSSPSIQSSRNKIKSLPKLPQTNLNSSLMGSPSFLLENQGASPTRNSSQSKNISISHYLNNQKNNLNNLMKVLNNMQNDANLLENVSHDTNGVDRTKYENMKRMYFMEKNEKERLLSENDDITSKLKLLEDKLMEVRKKEEKLEAQIMQNNERDLENINKYTELKQTTDKKILELEKENEHMKDKLDMIEAQNSKEINELREENNNLLQSIKEKELEINEFKQKTKNFDMTLEKEMSKMNTDLYEQYSKKHEEKMKQVKLNYSEAMNSLKKVVQQLRSDVSKKNEEINRLKQQQMSTNQLGTRRGYK</sequence>